<dbReference type="AlphaFoldDB" id="A0A510Y4N4"/>
<dbReference type="OrthoDB" id="2969229at2"/>
<dbReference type="Proteomes" id="UP000321051">
    <property type="component" value="Unassembled WGS sequence"/>
</dbReference>
<dbReference type="EMBL" id="BJUN01000005">
    <property type="protein sequence ID" value="GEK58315.1"/>
    <property type="molecule type" value="Genomic_DNA"/>
</dbReference>
<name>A0A510Y4N4_MARHA</name>
<evidence type="ECO:0000313" key="2">
    <source>
        <dbReference type="Proteomes" id="UP000321051"/>
    </source>
</evidence>
<dbReference type="RefSeq" id="WP_094908396.1">
    <property type="nucleotide sequence ID" value="NZ_BJUN01000005.1"/>
</dbReference>
<accession>A0A510Y4N4</accession>
<gene>
    <name evidence="1" type="ORF">MHA01_12200</name>
</gene>
<evidence type="ECO:0000313" key="1">
    <source>
        <dbReference type="EMBL" id="GEK58315.1"/>
    </source>
</evidence>
<dbReference type="STRING" id="1371.GCA_900166605_02710"/>
<keyword evidence="2" id="KW-1185">Reference proteome</keyword>
<proteinExistence type="predicted"/>
<reference evidence="1 2" key="1">
    <citation type="submission" date="2019-07" db="EMBL/GenBank/DDBJ databases">
        <title>Whole genome shotgun sequence of Marinococcus halophilus NBRC 102359.</title>
        <authorList>
            <person name="Hosoyama A."/>
            <person name="Uohara A."/>
            <person name="Ohji S."/>
            <person name="Ichikawa N."/>
        </authorList>
    </citation>
    <scope>NUCLEOTIDE SEQUENCE [LARGE SCALE GENOMIC DNA]</scope>
    <source>
        <strain evidence="1 2">NBRC 102359</strain>
    </source>
</reference>
<protein>
    <submittedName>
        <fullName evidence="1">Uncharacterized protein</fullName>
    </submittedName>
</protein>
<sequence length="107" mass="12292">MGVSARTRPVEPFQAGQYSLVRFVYLAANTEEPNKLWFIGSAMELQEELFLEHYTEVSFELGDEIRFRQRVMNVVAIESVPLAAPAAYGEKERLITYYVASEHFPLM</sequence>
<organism evidence="1 2">
    <name type="scientific">Marinococcus halophilus</name>
    <dbReference type="NCBI Taxonomy" id="1371"/>
    <lineage>
        <taxon>Bacteria</taxon>
        <taxon>Bacillati</taxon>
        <taxon>Bacillota</taxon>
        <taxon>Bacilli</taxon>
        <taxon>Bacillales</taxon>
        <taxon>Bacillaceae</taxon>
        <taxon>Marinococcus</taxon>
    </lineage>
</organism>
<comment type="caution">
    <text evidence="1">The sequence shown here is derived from an EMBL/GenBank/DDBJ whole genome shotgun (WGS) entry which is preliminary data.</text>
</comment>